<dbReference type="Proteomes" id="UP000190648">
    <property type="component" value="Unassembled WGS sequence"/>
</dbReference>
<evidence type="ECO:0000313" key="2">
    <source>
        <dbReference type="Proteomes" id="UP000190648"/>
    </source>
</evidence>
<protein>
    <submittedName>
        <fullName evidence="1">Uncharacterized protein</fullName>
    </submittedName>
</protein>
<name>A0A1V4J4Q6_PATFA</name>
<sequence>MASEPLLQCQYLWVYVFIIGIDEENVSSKLKLICLGCYSQEDKSLFAALPNSFAFVVMNLDLACLMLDD</sequence>
<accession>A0A1V4J4Q6</accession>
<reference evidence="1 2" key="1">
    <citation type="submission" date="2016-02" db="EMBL/GenBank/DDBJ databases">
        <title>Band-tailed pigeon sequencing and assembly.</title>
        <authorList>
            <person name="Soares A.E."/>
            <person name="Novak B.J."/>
            <person name="Rice E.S."/>
            <person name="O'Connell B."/>
            <person name="Chang D."/>
            <person name="Weber S."/>
            <person name="Shapiro B."/>
        </authorList>
    </citation>
    <scope>NUCLEOTIDE SEQUENCE [LARGE SCALE GENOMIC DNA]</scope>
    <source>
        <strain evidence="1">BTP2013</strain>
        <tissue evidence="1">Blood</tissue>
    </source>
</reference>
<evidence type="ECO:0000313" key="1">
    <source>
        <dbReference type="EMBL" id="OPJ66787.1"/>
    </source>
</evidence>
<organism evidence="1 2">
    <name type="scientific">Patagioenas fasciata monilis</name>
    <dbReference type="NCBI Taxonomy" id="372326"/>
    <lineage>
        <taxon>Eukaryota</taxon>
        <taxon>Metazoa</taxon>
        <taxon>Chordata</taxon>
        <taxon>Craniata</taxon>
        <taxon>Vertebrata</taxon>
        <taxon>Euteleostomi</taxon>
        <taxon>Archelosauria</taxon>
        <taxon>Archosauria</taxon>
        <taxon>Dinosauria</taxon>
        <taxon>Saurischia</taxon>
        <taxon>Theropoda</taxon>
        <taxon>Coelurosauria</taxon>
        <taxon>Aves</taxon>
        <taxon>Neognathae</taxon>
        <taxon>Neoaves</taxon>
        <taxon>Columbimorphae</taxon>
        <taxon>Columbiformes</taxon>
        <taxon>Columbidae</taxon>
        <taxon>Patagioenas</taxon>
    </lineage>
</organism>
<keyword evidence="2" id="KW-1185">Reference proteome</keyword>
<gene>
    <name evidence="1" type="ORF">AV530_016771</name>
</gene>
<dbReference type="AlphaFoldDB" id="A0A1V4J4Q6"/>
<comment type="caution">
    <text evidence="1">The sequence shown here is derived from an EMBL/GenBank/DDBJ whole genome shotgun (WGS) entry which is preliminary data.</text>
</comment>
<proteinExistence type="predicted"/>
<dbReference type="EMBL" id="LSYS01009367">
    <property type="protein sequence ID" value="OPJ66787.1"/>
    <property type="molecule type" value="Genomic_DNA"/>
</dbReference>